<dbReference type="Pfam" id="PF17101">
    <property type="entry name" value="Stealth_CR1"/>
    <property type="match status" value="1"/>
</dbReference>
<evidence type="ECO:0000256" key="3">
    <source>
        <dbReference type="ARBA" id="ARBA00023169"/>
    </source>
</evidence>
<dbReference type="InterPro" id="IPR021520">
    <property type="entry name" value="Stealth_CR2"/>
</dbReference>
<dbReference type="Proteomes" id="UP000823603">
    <property type="component" value="Unassembled WGS sequence"/>
</dbReference>
<dbReference type="Pfam" id="PF11380">
    <property type="entry name" value="Stealth_CR2"/>
    <property type="match status" value="1"/>
</dbReference>
<dbReference type="AlphaFoldDB" id="A0A9D9IHD3"/>
<evidence type="ECO:0000313" key="7">
    <source>
        <dbReference type="Proteomes" id="UP000823603"/>
    </source>
</evidence>
<evidence type="ECO:0000259" key="5">
    <source>
        <dbReference type="Pfam" id="PF17101"/>
    </source>
</evidence>
<feature type="domain" description="Stealth protein CR2 conserved region 2" evidence="4">
    <location>
        <begin position="43"/>
        <end position="155"/>
    </location>
</feature>
<protein>
    <submittedName>
        <fullName evidence="6">Stealth CR1 domain-containing protein</fullName>
    </submittedName>
</protein>
<accession>A0A9D9IHD3</accession>
<dbReference type="InterPro" id="IPR031358">
    <property type="entry name" value="Stealth_CR1"/>
</dbReference>
<evidence type="ECO:0000313" key="6">
    <source>
        <dbReference type="EMBL" id="MBO8471686.1"/>
    </source>
</evidence>
<comment type="caution">
    <text evidence="6">The sequence shown here is derived from an EMBL/GenBank/DDBJ whole genome shotgun (WGS) entry which is preliminary data.</text>
</comment>
<dbReference type="InterPro" id="IPR047141">
    <property type="entry name" value="Stealth"/>
</dbReference>
<organism evidence="6 7">
    <name type="scientific">Candidatus Cryptobacteroides faecavium</name>
    <dbReference type="NCBI Taxonomy" id="2840762"/>
    <lineage>
        <taxon>Bacteria</taxon>
        <taxon>Pseudomonadati</taxon>
        <taxon>Bacteroidota</taxon>
        <taxon>Bacteroidia</taxon>
        <taxon>Bacteroidales</taxon>
        <taxon>Candidatus Cryptobacteroides</taxon>
    </lineage>
</organism>
<keyword evidence="3" id="KW-0270">Exopolysaccharide synthesis</keyword>
<evidence type="ECO:0000259" key="4">
    <source>
        <dbReference type="Pfam" id="PF11380"/>
    </source>
</evidence>
<proteinExistence type="inferred from homology"/>
<gene>
    <name evidence="6" type="ORF">IAB82_07840</name>
</gene>
<dbReference type="PANTHER" id="PTHR24045">
    <property type="match status" value="1"/>
</dbReference>
<comment type="similarity">
    <text evidence="1">Belongs to the stealth family.</text>
</comment>
<sequence length="330" mass="38126">MTDFPIDAVVTWVDGDDPVHRAKRMKFESQDQILNDEVGGEIRYKSIGEIKFCIASLLRFAPFIRKIFIVTDGQDPHLEPFLDRNFPERNTQIEIVDHAVIYRGYEHFLPIFAARSIETVLWRIPGLSEHYIYLNDDFLLVAPTGPEDYFTPEGKAICYAHRFSIPLARFIHAVKPRKKGFKISGFKDSQVNAAVTAGNSKYFLYIGHIPLAVRKSTQERFYTAHPEVMERNMSQKFREPFQFNPQELFYILGEKDGECTVVPRKGKDLYLKPKKKKGYMARKLNAFDRSDAPFCCFNSLAYASEDDRKLATDWIRQRLSIDTDGEPCEG</sequence>
<feature type="domain" description="Stealth protein CR1 conserved region 1" evidence="5">
    <location>
        <begin position="4"/>
        <end position="30"/>
    </location>
</feature>
<reference evidence="6" key="2">
    <citation type="journal article" date="2021" name="PeerJ">
        <title>Extensive microbial diversity within the chicken gut microbiome revealed by metagenomics and culture.</title>
        <authorList>
            <person name="Gilroy R."/>
            <person name="Ravi A."/>
            <person name="Getino M."/>
            <person name="Pursley I."/>
            <person name="Horton D.L."/>
            <person name="Alikhan N.F."/>
            <person name="Baker D."/>
            <person name="Gharbi K."/>
            <person name="Hall N."/>
            <person name="Watson M."/>
            <person name="Adriaenssens E.M."/>
            <person name="Foster-Nyarko E."/>
            <person name="Jarju S."/>
            <person name="Secka A."/>
            <person name="Antonio M."/>
            <person name="Oren A."/>
            <person name="Chaudhuri R.R."/>
            <person name="La Ragione R."/>
            <person name="Hildebrand F."/>
            <person name="Pallen M.J."/>
        </authorList>
    </citation>
    <scope>NUCLEOTIDE SEQUENCE</scope>
    <source>
        <strain evidence="6">B2-22910</strain>
    </source>
</reference>
<evidence type="ECO:0000256" key="2">
    <source>
        <dbReference type="ARBA" id="ARBA00022679"/>
    </source>
</evidence>
<reference evidence="6" key="1">
    <citation type="submission" date="2020-10" db="EMBL/GenBank/DDBJ databases">
        <authorList>
            <person name="Gilroy R."/>
        </authorList>
    </citation>
    <scope>NUCLEOTIDE SEQUENCE</scope>
    <source>
        <strain evidence="6">B2-22910</strain>
    </source>
</reference>
<dbReference type="PANTHER" id="PTHR24045:SF0">
    <property type="entry name" value="N-ACETYLGLUCOSAMINE-1-PHOSPHOTRANSFERASE SUBUNITS ALPHA_BETA"/>
    <property type="match status" value="1"/>
</dbReference>
<evidence type="ECO:0000256" key="1">
    <source>
        <dbReference type="ARBA" id="ARBA00007583"/>
    </source>
</evidence>
<dbReference type="GO" id="GO:0000271">
    <property type="term" value="P:polysaccharide biosynthetic process"/>
    <property type="evidence" value="ECO:0007669"/>
    <property type="project" value="UniProtKB-KW"/>
</dbReference>
<dbReference type="EMBL" id="JADIMB010000117">
    <property type="protein sequence ID" value="MBO8471686.1"/>
    <property type="molecule type" value="Genomic_DNA"/>
</dbReference>
<keyword evidence="2" id="KW-0808">Transferase</keyword>
<dbReference type="GO" id="GO:0016772">
    <property type="term" value="F:transferase activity, transferring phosphorus-containing groups"/>
    <property type="evidence" value="ECO:0007669"/>
    <property type="project" value="InterPro"/>
</dbReference>
<name>A0A9D9IHD3_9BACT</name>